<proteinExistence type="predicted"/>
<name>A0A920CDW6_9BACL</name>
<comment type="caution">
    <text evidence="2">The sequence shown here is derived from an EMBL/GenBank/DDBJ whole genome shotgun (WGS) entry which is preliminary data.</text>
</comment>
<dbReference type="AlphaFoldDB" id="A0A920CDW6"/>
<organism evidence="2 3">
    <name type="scientific">Paenibacillus albilobatus</name>
    <dbReference type="NCBI Taxonomy" id="2716884"/>
    <lineage>
        <taxon>Bacteria</taxon>
        <taxon>Bacillati</taxon>
        <taxon>Bacillota</taxon>
        <taxon>Bacilli</taxon>
        <taxon>Bacillales</taxon>
        <taxon>Paenibacillaceae</taxon>
        <taxon>Paenibacillus</taxon>
    </lineage>
</organism>
<dbReference type="Proteomes" id="UP000679779">
    <property type="component" value="Unassembled WGS sequence"/>
</dbReference>
<accession>A0A920CDW6</accession>
<gene>
    <name evidence="2" type="ORF">J2TS6_53690</name>
</gene>
<evidence type="ECO:0008006" key="4">
    <source>
        <dbReference type="Google" id="ProtNLM"/>
    </source>
</evidence>
<sequence>MKKMITFAAAFGLMASMATAAYADEDRPAAETEATAAPVTGTSTTIVEPTKLFDEPLIQQGSLAKENNEPIVISAITPFCESPNGKIMNFLSPQVVFSTGNHVSDVNGDGEWIEIYTWLGKAWVHVPAVV</sequence>
<feature type="chain" id="PRO_5036812839" description="SH3 domain-containing protein" evidence="1">
    <location>
        <begin position="24"/>
        <end position="130"/>
    </location>
</feature>
<reference evidence="2" key="1">
    <citation type="submission" date="2021-03" db="EMBL/GenBank/DDBJ databases">
        <title>Antimicrobial resistance genes in bacteria isolated from Japanese honey, and their potential for conferring macrolide and lincosamide resistance in the American foulbrood pathogen Paenibacillus larvae.</title>
        <authorList>
            <person name="Okamoto M."/>
            <person name="Kumagai M."/>
            <person name="Kanamori H."/>
            <person name="Takamatsu D."/>
        </authorList>
    </citation>
    <scope>NUCLEOTIDE SEQUENCE</scope>
    <source>
        <strain evidence="2">J2TS6</strain>
    </source>
</reference>
<evidence type="ECO:0000256" key="1">
    <source>
        <dbReference type="SAM" id="SignalP"/>
    </source>
</evidence>
<protein>
    <recommendedName>
        <fullName evidence="4">SH3 domain-containing protein</fullName>
    </recommendedName>
</protein>
<evidence type="ECO:0000313" key="3">
    <source>
        <dbReference type="Proteomes" id="UP000679779"/>
    </source>
</evidence>
<dbReference type="EMBL" id="BORQ01000009">
    <property type="protein sequence ID" value="GIO34228.1"/>
    <property type="molecule type" value="Genomic_DNA"/>
</dbReference>
<keyword evidence="1" id="KW-0732">Signal</keyword>
<dbReference type="RefSeq" id="WP_212958745.1">
    <property type="nucleotide sequence ID" value="NZ_BORQ01000009.1"/>
</dbReference>
<feature type="signal peptide" evidence="1">
    <location>
        <begin position="1"/>
        <end position="23"/>
    </location>
</feature>
<keyword evidence="3" id="KW-1185">Reference proteome</keyword>
<evidence type="ECO:0000313" key="2">
    <source>
        <dbReference type="EMBL" id="GIO34228.1"/>
    </source>
</evidence>